<dbReference type="Proteomes" id="UP001321473">
    <property type="component" value="Unassembled WGS sequence"/>
</dbReference>
<protein>
    <submittedName>
        <fullName evidence="2">Uncharacterized protein</fullName>
    </submittedName>
</protein>
<keyword evidence="3" id="KW-1185">Reference proteome</keyword>
<feature type="region of interest" description="Disordered" evidence="1">
    <location>
        <begin position="46"/>
        <end position="70"/>
    </location>
</feature>
<reference evidence="2 3" key="1">
    <citation type="journal article" date="2023" name="Arcadia Sci">
        <title>De novo assembly of a long-read Amblyomma americanum tick genome.</title>
        <authorList>
            <person name="Chou S."/>
            <person name="Poskanzer K.E."/>
            <person name="Rollins M."/>
            <person name="Thuy-Boun P.S."/>
        </authorList>
    </citation>
    <scope>NUCLEOTIDE SEQUENCE [LARGE SCALE GENOMIC DNA]</scope>
    <source>
        <strain evidence="2">F_SG_1</strain>
        <tissue evidence="2">Salivary glands</tissue>
    </source>
</reference>
<evidence type="ECO:0000313" key="2">
    <source>
        <dbReference type="EMBL" id="KAK8780603.1"/>
    </source>
</evidence>
<dbReference type="EMBL" id="JARKHS020008622">
    <property type="protein sequence ID" value="KAK8780603.1"/>
    <property type="molecule type" value="Genomic_DNA"/>
</dbReference>
<evidence type="ECO:0000256" key="1">
    <source>
        <dbReference type="SAM" id="MobiDB-lite"/>
    </source>
</evidence>
<organism evidence="2 3">
    <name type="scientific">Amblyomma americanum</name>
    <name type="common">Lone star tick</name>
    <dbReference type="NCBI Taxonomy" id="6943"/>
    <lineage>
        <taxon>Eukaryota</taxon>
        <taxon>Metazoa</taxon>
        <taxon>Ecdysozoa</taxon>
        <taxon>Arthropoda</taxon>
        <taxon>Chelicerata</taxon>
        <taxon>Arachnida</taxon>
        <taxon>Acari</taxon>
        <taxon>Parasitiformes</taxon>
        <taxon>Ixodida</taxon>
        <taxon>Ixodoidea</taxon>
        <taxon>Ixodidae</taxon>
        <taxon>Amblyomminae</taxon>
        <taxon>Amblyomma</taxon>
    </lineage>
</organism>
<gene>
    <name evidence="2" type="ORF">V5799_018060</name>
</gene>
<dbReference type="AlphaFoldDB" id="A0AAQ4F1H3"/>
<evidence type="ECO:0000313" key="3">
    <source>
        <dbReference type="Proteomes" id="UP001321473"/>
    </source>
</evidence>
<comment type="caution">
    <text evidence="2">The sequence shown here is derived from an EMBL/GenBank/DDBJ whole genome shotgun (WGS) entry which is preliminary data.</text>
</comment>
<accession>A0AAQ4F1H3</accession>
<sequence length="70" mass="7906">MVLDYSPARRSFSARWGSRNPHRDPYPLLELWAAWGNTEACPDDEKVNFGSQHGGMSSVVCRGEQRSPLK</sequence>
<name>A0AAQ4F1H3_AMBAM</name>
<proteinExistence type="predicted"/>
<feature type="region of interest" description="Disordered" evidence="1">
    <location>
        <begin position="1"/>
        <end position="21"/>
    </location>
</feature>